<proteinExistence type="predicted"/>
<dbReference type="InterPro" id="IPR014710">
    <property type="entry name" value="RmlC-like_jellyroll"/>
</dbReference>
<feature type="domain" description="Cupin type-1" evidence="3">
    <location>
        <begin position="245"/>
        <end position="387"/>
    </location>
</feature>
<organism evidence="4 5">
    <name type="scientific">Ancylobacter oerskovii</name>
    <dbReference type="NCBI Taxonomy" id="459519"/>
    <lineage>
        <taxon>Bacteria</taxon>
        <taxon>Pseudomonadati</taxon>
        <taxon>Pseudomonadota</taxon>
        <taxon>Alphaproteobacteria</taxon>
        <taxon>Hyphomicrobiales</taxon>
        <taxon>Xanthobacteraceae</taxon>
        <taxon>Ancylobacter</taxon>
    </lineage>
</organism>
<dbReference type="PANTHER" id="PTHR35848">
    <property type="entry name" value="OXALATE-BINDING PROTEIN"/>
    <property type="match status" value="1"/>
</dbReference>
<dbReference type="InterPro" id="IPR011051">
    <property type="entry name" value="RmlC_Cupin_sf"/>
</dbReference>
<dbReference type="Gene3D" id="2.60.120.10">
    <property type="entry name" value="Jelly Rolls"/>
    <property type="match status" value="2"/>
</dbReference>
<dbReference type="InterPro" id="IPR006045">
    <property type="entry name" value="Cupin_1"/>
</dbReference>
<sequence>MSTEGSPLSDGLFGSLSDQTFRAEHDDSAVNPGPTNEALARLNPNADVPPPTDHGVVEPFWYSFDLTHRRVQEGGWTHQVTSRELPVSTEIAGVNMRLAKGSFRELHWHLADEWAIMLSGRARVTIFTPEGAMFVDDVESGDLWLFPAGAPHSIQALGDEGCEFLLVFNQGDFSEESTLLLSDWLKHTPPEILERNCGLDADAIAKLPKGEPLYIFRSDEPDKSLDEEIVEVARHASRPSLSYTFKAGTMKPTYEGEAGSVKIIDSRNFPASSKITAAIVTVRPGCLRELHWHPNGSEWQYWIKGKGRMTVFPGQEAARTMDFNANDVGFVSNMAGHYIENTGEEDLVFLEMFAAPEFQQISLNQWLRALPSQAVRSHTNLSDQDINRIPAGEHPLLR</sequence>
<comment type="caution">
    <text evidence="4">The sequence shown here is derived from an EMBL/GenBank/DDBJ whole genome shotgun (WGS) entry which is preliminary data.</text>
</comment>
<feature type="region of interest" description="Disordered" evidence="2">
    <location>
        <begin position="25"/>
        <end position="51"/>
    </location>
</feature>
<dbReference type="InterPro" id="IPR051610">
    <property type="entry name" value="GPI/OXD"/>
</dbReference>
<protein>
    <submittedName>
        <fullName evidence="4">Cupin domain-containing protein</fullName>
    </submittedName>
</protein>
<evidence type="ECO:0000313" key="5">
    <source>
        <dbReference type="Proteomes" id="UP001597299"/>
    </source>
</evidence>
<dbReference type="EMBL" id="JBHUHD010000001">
    <property type="protein sequence ID" value="MFD2142000.1"/>
    <property type="molecule type" value="Genomic_DNA"/>
</dbReference>
<accession>A0ABW4Z0K5</accession>
<dbReference type="CDD" id="cd20305">
    <property type="entry name" value="cupin_OxDC_C"/>
    <property type="match status" value="1"/>
</dbReference>
<dbReference type="SMART" id="SM00835">
    <property type="entry name" value="Cupin_1"/>
    <property type="match status" value="2"/>
</dbReference>
<gene>
    <name evidence="4" type="ORF">ACFSNC_16455</name>
</gene>
<evidence type="ECO:0000259" key="3">
    <source>
        <dbReference type="SMART" id="SM00835"/>
    </source>
</evidence>
<reference evidence="5" key="1">
    <citation type="journal article" date="2019" name="Int. J. Syst. Evol. Microbiol.">
        <title>The Global Catalogue of Microorganisms (GCM) 10K type strain sequencing project: providing services to taxonomists for standard genome sequencing and annotation.</title>
        <authorList>
            <consortium name="The Broad Institute Genomics Platform"/>
            <consortium name="The Broad Institute Genome Sequencing Center for Infectious Disease"/>
            <person name="Wu L."/>
            <person name="Ma J."/>
        </authorList>
    </citation>
    <scope>NUCLEOTIDE SEQUENCE [LARGE SCALE GENOMIC DNA]</scope>
    <source>
        <strain evidence="5">CCM 7435</strain>
    </source>
</reference>
<evidence type="ECO:0000313" key="4">
    <source>
        <dbReference type="EMBL" id="MFD2142000.1"/>
    </source>
</evidence>
<evidence type="ECO:0000256" key="2">
    <source>
        <dbReference type="SAM" id="MobiDB-lite"/>
    </source>
</evidence>
<feature type="domain" description="Cupin type-1" evidence="3">
    <location>
        <begin position="64"/>
        <end position="205"/>
    </location>
</feature>
<dbReference type="RefSeq" id="WP_213351594.1">
    <property type="nucleotide sequence ID" value="NZ_JAHBGB010000006.1"/>
</dbReference>
<dbReference type="NCBIfam" id="TIGR03404">
    <property type="entry name" value="bicupin_oxalic"/>
    <property type="match status" value="1"/>
</dbReference>
<dbReference type="Proteomes" id="UP001597299">
    <property type="component" value="Unassembled WGS sequence"/>
</dbReference>
<keyword evidence="1" id="KW-0479">Metal-binding</keyword>
<dbReference type="CDD" id="cd20304">
    <property type="entry name" value="cupin_OxDC_N"/>
    <property type="match status" value="1"/>
</dbReference>
<dbReference type="InterPro" id="IPR017774">
    <property type="entry name" value="Bicupin_oxalate_deCO2ase/Oxase"/>
</dbReference>
<dbReference type="Pfam" id="PF00190">
    <property type="entry name" value="Cupin_1"/>
    <property type="match status" value="2"/>
</dbReference>
<evidence type="ECO:0000256" key="1">
    <source>
        <dbReference type="ARBA" id="ARBA00022723"/>
    </source>
</evidence>
<dbReference type="SUPFAM" id="SSF51182">
    <property type="entry name" value="RmlC-like cupins"/>
    <property type="match status" value="1"/>
</dbReference>
<dbReference type="PANTHER" id="PTHR35848:SF9">
    <property type="entry name" value="SLL1358 PROTEIN"/>
    <property type="match status" value="1"/>
</dbReference>
<keyword evidence="5" id="KW-1185">Reference proteome</keyword>
<name>A0ABW4Z0K5_9HYPH</name>